<evidence type="ECO:0000313" key="8">
    <source>
        <dbReference type="Proteomes" id="UP000053029"/>
    </source>
</evidence>
<organism evidence="7 8">
    <name type="scientific">Fonsecaea pedrosoi CBS 271.37</name>
    <dbReference type="NCBI Taxonomy" id="1442368"/>
    <lineage>
        <taxon>Eukaryota</taxon>
        <taxon>Fungi</taxon>
        <taxon>Dikarya</taxon>
        <taxon>Ascomycota</taxon>
        <taxon>Pezizomycotina</taxon>
        <taxon>Eurotiomycetes</taxon>
        <taxon>Chaetothyriomycetidae</taxon>
        <taxon>Chaetothyriales</taxon>
        <taxon>Herpotrichiellaceae</taxon>
        <taxon>Fonsecaea</taxon>
    </lineage>
</organism>
<feature type="domain" description="Major facilitator superfamily (MFS) profile" evidence="6">
    <location>
        <begin position="51"/>
        <end position="533"/>
    </location>
</feature>
<feature type="transmembrane region" description="Helical" evidence="5">
    <location>
        <begin position="121"/>
        <end position="138"/>
    </location>
</feature>
<name>A0A0D2HPG0_9EURO</name>
<keyword evidence="8" id="KW-1185">Reference proteome</keyword>
<feature type="transmembrane region" description="Helical" evidence="5">
    <location>
        <begin position="511"/>
        <end position="531"/>
    </location>
</feature>
<evidence type="ECO:0000256" key="3">
    <source>
        <dbReference type="ARBA" id="ARBA00022989"/>
    </source>
</evidence>
<sequence length="555" mass="61664">MSDLPIPGTVHQVDQADHIQGVRRSPKNHDIILLPQPSDHPDDPLNWSKWRKLVSVLGYNIYTLGVVLMVSCYTPANLQIQEKTGIPVANINTGVGIYFLFIGYSNLIWQSLALNYGRRPVLLLSFLLVIVQALWQAWCKNTAQWYANRVLMGISAGPVETLLELIVADLHFSHERGFYMSIYVWLLFNGPFLGCIPAGFVADSLGWQWIEYIVCIIGAGLFVWLFFTFEETAFYRPDVISAENIDSVTSKTAVYDAEANVALPQKGEKGGALEATGADTIKAPTTTSVDATLDIVSQPKPYWKRLGFLPTHDSRRKSTVWRNCYLSIALLRFPAVIYSGLLVALSLSWFNVVNGTLPSILGAEPYNFSANIVGVFYIAAVIGVGFGSYFSGQLSDRVAVYMARRNNGVFEPEHRLWVFLFALILHPLGCLLFGVGAAHNIHWVGLAFGLGIFCATLPMGSSVAYNYVIDSYKEVAGEGLVSVVLIRNTIGFGFAYAIVPMIDALGLQGAFILLTFLGLFIWCLTFVMIMYGSRFRKYTARAYWKLVEEQGLRVH</sequence>
<dbReference type="PANTHER" id="PTHR23502:SF30">
    <property type="entry name" value="TRANSPORTER, PUTATIVE (AFU_ORTHOLOGUE AFUA_8G04702)-RELATED"/>
    <property type="match status" value="1"/>
</dbReference>
<evidence type="ECO:0000256" key="1">
    <source>
        <dbReference type="ARBA" id="ARBA00004141"/>
    </source>
</evidence>
<dbReference type="InterPro" id="IPR020846">
    <property type="entry name" value="MFS_dom"/>
</dbReference>
<dbReference type="PROSITE" id="PS50850">
    <property type="entry name" value="MFS"/>
    <property type="match status" value="1"/>
</dbReference>
<evidence type="ECO:0000313" key="7">
    <source>
        <dbReference type="EMBL" id="KIW86349.1"/>
    </source>
</evidence>
<feature type="transmembrane region" description="Helical" evidence="5">
    <location>
        <begin position="56"/>
        <end position="76"/>
    </location>
</feature>
<dbReference type="GeneID" id="25301235"/>
<feature type="transmembrane region" description="Helical" evidence="5">
    <location>
        <begin position="370"/>
        <end position="395"/>
    </location>
</feature>
<comment type="subcellular location">
    <subcellularLocation>
        <location evidence="1">Membrane</location>
        <topology evidence="1">Multi-pass membrane protein</topology>
    </subcellularLocation>
</comment>
<feature type="transmembrane region" description="Helical" evidence="5">
    <location>
        <begin position="88"/>
        <end position="109"/>
    </location>
</feature>
<feature type="transmembrane region" description="Helical" evidence="5">
    <location>
        <begin position="480"/>
        <end position="499"/>
    </location>
</feature>
<dbReference type="EMBL" id="KN846969">
    <property type="protein sequence ID" value="KIW86349.1"/>
    <property type="molecule type" value="Genomic_DNA"/>
</dbReference>
<dbReference type="HOGENOM" id="CLU_008455_13_3_1"/>
<dbReference type="GO" id="GO:0022857">
    <property type="term" value="F:transmembrane transporter activity"/>
    <property type="evidence" value="ECO:0007669"/>
    <property type="project" value="InterPro"/>
</dbReference>
<feature type="transmembrane region" description="Helical" evidence="5">
    <location>
        <begin position="443"/>
        <end position="468"/>
    </location>
</feature>
<keyword evidence="4 5" id="KW-0472">Membrane</keyword>
<feature type="transmembrane region" description="Helical" evidence="5">
    <location>
        <begin position="182"/>
        <end position="201"/>
    </location>
</feature>
<dbReference type="Gene3D" id="1.20.1250.20">
    <property type="entry name" value="MFS general substrate transporter like domains"/>
    <property type="match status" value="1"/>
</dbReference>
<evidence type="ECO:0000256" key="4">
    <source>
        <dbReference type="ARBA" id="ARBA00023136"/>
    </source>
</evidence>
<dbReference type="VEuPathDB" id="FungiDB:Z517_01745"/>
<evidence type="ECO:0000256" key="5">
    <source>
        <dbReference type="SAM" id="Phobius"/>
    </source>
</evidence>
<feature type="transmembrane region" description="Helical" evidence="5">
    <location>
        <begin position="207"/>
        <end position="227"/>
    </location>
</feature>
<dbReference type="InterPro" id="IPR011701">
    <property type="entry name" value="MFS"/>
</dbReference>
<reference evidence="7 8" key="1">
    <citation type="submission" date="2015-01" db="EMBL/GenBank/DDBJ databases">
        <title>The Genome Sequence of Fonsecaea pedrosoi CBS 271.37.</title>
        <authorList>
            <consortium name="The Broad Institute Genomics Platform"/>
            <person name="Cuomo C."/>
            <person name="de Hoog S."/>
            <person name="Gorbushina A."/>
            <person name="Stielow B."/>
            <person name="Teixiera M."/>
            <person name="Abouelleil A."/>
            <person name="Chapman S.B."/>
            <person name="Priest M."/>
            <person name="Young S.K."/>
            <person name="Wortman J."/>
            <person name="Nusbaum C."/>
            <person name="Birren B."/>
        </authorList>
    </citation>
    <scope>NUCLEOTIDE SEQUENCE [LARGE SCALE GENOMIC DNA]</scope>
    <source>
        <strain evidence="7 8">CBS 271.37</strain>
    </source>
</reference>
<dbReference type="PANTHER" id="PTHR23502">
    <property type="entry name" value="MAJOR FACILITATOR SUPERFAMILY"/>
    <property type="match status" value="1"/>
</dbReference>
<protein>
    <recommendedName>
        <fullName evidence="6">Major facilitator superfamily (MFS) profile domain-containing protein</fullName>
    </recommendedName>
</protein>
<dbReference type="AlphaFoldDB" id="A0A0D2HPG0"/>
<keyword evidence="3 5" id="KW-1133">Transmembrane helix</keyword>
<dbReference type="SUPFAM" id="SSF103473">
    <property type="entry name" value="MFS general substrate transporter"/>
    <property type="match status" value="1"/>
</dbReference>
<dbReference type="GO" id="GO:0005886">
    <property type="term" value="C:plasma membrane"/>
    <property type="evidence" value="ECO:0007669"/>
    <property type="project" value="TreeGrafter"/>
</dbReference>
<evidence type="ECO:0000259" key="6">
    <source>
        <dbReference type="PROSITE" id="PS50850"/>
    </source>
</evidence>
<dbReference type="InterPro" id="IPR036259">
    <property type="entry name" value="MFS_trans_sf"/>
</dbReference>
<keyword evidence="2 5" id="KW-0812">Transmembrane</keyword>
<feature type="transmembrane region" description="Helical" evidence="5">
    <location>
        <begin position="416"/>
        <end position="437"/>
    </location>
</feature>
<accession>A0A0D2HPG0</accession>
<feature type="transmembrane region" description="Helical" evidence="5">
    <location>
        <begin position="324"/>
        <end position="350"/>
    </location>
</feature>
<evidence type="ECO:0000256" key="2">
    <source>
        <dbReference type="ARBA" id="ARBA00022692"/>
    </source>
</evidence>
<dbReference type="OrthoDB" id="5215911at2759"/>
<proteinExistence type="predicted"/>
<dbReference type="Pfam" id="PF07690">
    <property type="entry name" value="MFS_1"/>
    <property type="match status" value="1"/>
</dbReference>
<dbReference type="RefSeq" id="XP_013290157.1">
    <property type="nucleotide sequence ID" value="XM_013434703.1"/>
</dbReference>
<dbReference type="Proteomes" id="UP000053029">
    <property type="component" value="Unassembled WGS sequence"/>
</dbReference>
<gene>
    <name evidence="7" type="ORF">Z517_01745</name>
</gene>